<gene>
    <name evidence="4" type="ORF">SAMN04244572_04385</name>
    <name evidence="3" type="ORF">SAMN04244579_02328</name>
</gene>
<dbReference type="AlphaFoldDB" id="A0A1H6U7X7"/>
<dbReference type="STRING" id="170623.SAMN04244579_02328"/>
<reference evidence="5 6" key="1">
    <citation type="submission" date="2016-10" db="EMBL/GenBank/DDBJ databases">
        <authorList>
            <person name="de Groot N.N."/>
        </authorList>
    </citation>
    <scope>NUCLEOTIDE SEQUENCE [LARGE SCALE GENOMIC DNA]</scope>
    <source>
        <strain evidence="3 5">DSM 1041</strain>
        <strain evidence="4 6">DSM 373</strain>
    </source>
</reference>
<dbReference type="InterPro" id="IPR009057">
    <property type="entry name" value="Homeodomain-like_sf"/>
</dbReference>
<evidence type="ECO:0000256" key="2">
    <source>
        <dbReference type="SAM" id="Coils"/>
    </source>
</evidence>
<evidence type="ECO:0000256" key="1">
    <source>
        <dbReference type="ARBA" id="ARBA00009964"/>
    </source>
</evidence>
<dbReference type="SUPFAM" id="SSF46689">
    <property type="entry name" value="Homeodomain-like"/>
    <property type="match status" value="1"/>
</dbReference>
<dbReference type="Pfam" id="PF01527">
    <property type="entry name" value="HTH_Tnp_1"/>
    <property type="match status" value="1"/>
</dbReference>
<evidence type="ECO:0000313" key="4">
    <source>
        <dbReference type="EMBL" id="SEJ53631.1"/>
    </source>
</evidence>
<dbReference type="GO" id="GO:0006313">
    <property type="term" value="P:DNA transposition"/>
    <property type="evidence" value="ECO:0007669"/>
    <property type="project" value="InterPro"/>
</dbReference>
<dbReference type="EMBL" id="FNYQ01000130">
    <property type="protein sequence ID" value="SEJ53631.1"/>
    <property type="molecule type" value="Genomic_DNA"/>
</dbReference>
<dbReference type="GO" id="GO:0004803">
    <property type="term" value="F:transposase activity"/>
    <property type="evidence" value="ECO:0007669"/>
    <property type="project" value="InterPro"/>
</dbReference>
<sequence>MSAERKAALLKKLLPPSNLSVAELARQEGISEVTLYAWRKQAKAEGAPVPGDKKLPDDWAAEAKFAIVLETAALSEIELSEYCRRKGLYPEQAWQQACITGQQSAQAQRQAEREQAKADKKRIHELERELRRKDKALAEAAAILVLRKKLNAYRGNDSEDS</sequence>
<proteinExistence type="inferred from homology"/>
<dbReference type="InterPro" id="IPR002514">
    <property type="entry name" value="Transposase_8"/>
</dbReference>
<protein>
    <submittedName>
        <fullName evidence="3">Transposase</fullName>
    </submittedName>
</protein>
<name>A0A1H6U7X7_9GAMM</name>
<dbReference type="Proteomes" id="UP000199005">
    <property type="component" value="Unassembled WGS sequence"/>
</dbReference>
<comment type="similarity">
    <text evidence="1">Belongs to the transposase 8 family.</text>
</comment>
<dbReference type="Proteomes" id="UP000199250">
    <property type="component" value="Unassembled WGS sequence"/>
</dbReference>
<evidence type="ECO:0000313" key="5">
    <source>
        <dbReference type="Proteomes" id="UP000199005"/>
    </source>
</evidence>
<dbReference type="EMBL" id="FNYO01000025">
    <property type="protein sequence ID" value="SEI88431.1"/>
    <property type="molecule type" value="Genomic_DNA"/>
</dbReference>
<accession>A0A1H6U7X7</accession>
<evidence type="ECO:0000313" key="3">
    <source>
        <dbReference type="EMBL" id="SEI88431.1"/>
    </source>
</evidence>
<feature type="coiled-coil region" evidence="2">
    <location>
        <begin position="109"/>
        <end position="143"/>
    </location>
</feature>
<keyword evidence="2" id="KW-0175">Coiled coil</keyword>
<dbReference type="GO" id="GO:0003677">
    <property type="term" value="F:DNA binding"/>
    <property type="evidence" value="ECO:0007669"/>
    <property type="project" value="InterPro"/>
</dbReference>
<evidence type="ECO:0000313" key="6">
    <source>
        <dbReference type="Proteomes" id="UP000199250"/>
    </source>
</evidence>
<organism evidence="3 5">
    <name type="scientific">Azotobacter beijerinckii</name>
    <dbReference type="NCBI Taxonomy" id="170623"/>
    <lineage>
        <taxon>Bacteria</taxon>
        <taxon>Pseudomonadati</taxon>
        <taxon>Pseudomonadota</taxon>
        <taxon>Gammaproteobacteria</taxon>
        <taxon>Pseudomonadales</taxon>
        <taxon>Pseudomonadaceae</taxon>
        <taxon>Azotobacter</taxon>
    </lineage>
</organism>